<dbReference type="AlphaFoldDB" id="A0A317DU37"/>
<name>A0A317DU37_9PROT</name>
<accession>A0A317DU37</accession>
<dbReference type="SUPFAM" id="SSF56029">
    <property type="entry name" value="Monooxygenase (hydroxylase) regulatory protein"/>
    <property type="match status" value="1"/>
</dbReference>
<evidence type="ECO:0000256" key="1">
    <source>
        <dbReference type="ARBA" id="ARBA00006313"/>
    </source>
</evidence>
<dbReference type="InterPro" id="IPR036889">
    <property type="entry name" value="mOase_MmoB_DmpM_sf"/>
</dbReference>
<dbReference type="OrthoDB" id="9805636at2"/>
<comment type="similarity">
    <text evidence="1">Belongs to the TmoD/XamoD family.</text>
</comment>
<gene>
    <name evidence="2" type="ORF">DKG74_21135</name>
</gene>
<dbReference type="InterPro" id="IPR003454">
    <property type="entry name" value="MOase_MmoB_DmpM"/>
</dbReference>
<keyword evidence="2" id="KW-0560">Oxidoreductase</keyword>
<reference evidence="2 3" key="1">
    <citation type="submission" date="2018-05" db="EMBL/GenBank/DDBJ databases">
        <title>Zavarzinia sp. HR-AS.</title>
        <authorList>
            <person name="Lee Y."/>
            <person name="Jeon C.O."/>
        </authorList>
    </citation>
    <scope>NUCLEOTIDE SEQUENCE [LARGE SCALE GENOMIC DNA]</scope>
    <source>
        <strain evidence="2 3">HR-AS</strain>
    </source>
</reference>
<protein>
    <submittedName>
        <fullName evidence="2">Monooxygenase</fullName>
    </submittedName>
</protein>
<evidence type="ECO:0000313" key="3">
    <source>
        <dbReference type="Proteomes" id="UP000245461"/>
    </source>
</evidence>
<keyword evidence="2" id="KW-0503">Monooxygenase</keyword>
<proteinExistence type="inferred from homology"/>
<dbReference type="EMBL" id="QGLE01000025">
    <property type="protein sequence ID" value="PWR17510.1"/>
    <property type="molecule type" value="Genomic_DNA"/>
</dbReference>
<dbReference type="Pfam" id="PF02406">
    <property type="entry name" value="MmoB_DmpM"/>
    <property type="match status" value="1"/>
</dbReference>
<keyword evidence="3" id="KW-1185">Reference proteome</keyword>
<evidence type="ECO:0000313" key="2">
    <source>
        <dbReference type="EMBL" id="PWR17510.1"/>
    </source>
</evidence>
<dbReference type="GO" id="GO:0004497">
    <property type="term" value="F:monooxygenase activity"/>
    <property type="evidence" value="ECO:0007669"/>
    <property type="project" value="UniProtKB-KW"/>
</dbReference>
<sequence length="92" mass="10038">MSKVSITFQNTDDARHLVDAILTDNPDATASVMPAMTKIDCEGSLSLRRDSVEARIGRSFDLQEIHLSIVTLAGNVDEDDDAFTLAWNTGAR</sequence>
<organism evidence="2 3">
    <name type="scientific">Zavarzinia aquatilis</name>
    <dbReference type="NCBI Taxonomy" id="2211142"/>
    <lineage>
        <taxon>Bacteria</taxon>
        <taxon>Pseudomonadati</taxon>
        <taxon>Pseudomonadota</taxon>
        <taxon>Alphaproteobacteria</taxon>
        <taxon>Rhodospirillales</taxon>
        <taxon>Zavarziniaceae</taxon>
        <taxon>Zavarzinia</taxon>
    </lineage>
</organism>
<dbReference type="Gene3D" id="3.90.56.10">
    <property type="entry name" value="Monooxygenase component MmoB/DmpM"/>
    <property type="match status" value="1"/>
</dbReference>
<dbReference type="Proteomes" id="UP000245461">
    <property type="component" value="Unassembled WGS sequence"/>
</dbReference>
<comment type="caution">
    <text evidence="2">The sequence shown here is derived from an EMBL/GenBank/DDBJ whole genome shotgun (WGS) entry which is preliminary data.</text>
</comment>
<dbReference type="RefSeq" id="WP_109908168.1">
    <property type="nucleotide sequence ID" value="NZ_QGLE01000025.1"/>
</dbReference>